<dbReference type="PANTHER" id="PTHR30221:SF1">
    <property type="entry name" value="SMALL-CONDUCTANCE MECHANOSENSITIVE CHANNEL"/>
    <property type="match status" value="1"/>
</dbReference>
<keyword evidence="7" id="KW-0407">Ion channel</keyword>
<organism evidence="11 12">
    <name type="scientific">Enterovibrio qingdaonensis</name>
    <dbReference type="NCBI Taxonomy" id="2899818"/>
    <lineage>
        <taxon>Bacteria</taxon>
        <taxon>Pseudomonadati</taxon>
        <taxon>Pseudomonadota</taxon>
        <taxon>Gammaproteobacteria</taxon>
        <taxon>Vibrionales</taxon>
        <taxon>Vibrionaceae</taxon>
        <taxon>Enterovibrio</taxon>
    </lineage>
</organism>
<comment type="caution">
    <text evidence="11">The sequence shown here is derived from an EMBL/GenBank/DDBJ whole genome shotgun (WGS) entry which is preliminary data.</text>
</comment>
<proteinExistence type="inferred from homology"/>
<evidence type="ECO:0000259" key="10">
    <source>
        <dbReference type="Pfam" id="PF21082"/>
    </source>
</evidence>
<reference evidence="11" key="1">
    <citation type="submission" date="2021-12" db="EMBL/GenBank/DDBJ databases">
        <title>Enterovibrio ZSDZ35 sp. nov. and Enterovibrio ZSDZ42 sp. nov., isolated from coastal seawater in Qingdao.</title>
        <authorList>
            <person name="Zhang P."/>
        </authorList>
    </citation>
    <scope>NUCLEOTIDE SEQUENCE</scope>
    <source>
        <strain evidence="11">ZSDZ35</strain>
    </source>
</reference>
<feature type="signal peptide" evidence="8">
    <location>
        <begin position="1"/>
        <end position="24"/>
    </location>
</feature>
<evidence type="ECO:0000256" key="6">
    <source>
        <dbReference type="ARBA" id="ARBA00023136"/>
    </source>
</evidence>
<comment type="caution">
    <text evidence="7">Lacks conserved residue(s) required for the propagation of feature annotation.</text>
</comment>
<evidence type="ECO:0000256" key="5">
    <source>
        <dbReference type="ARBA" id="ARBA00022989"/>
    </source>
</evidence>
<keyword evidence="12" id="KW-1185">Reference proteome</keyword>
<feature type="domain" description="Mechanosensitive ion channel MscS" evidence="9">
    <location>
        <begin position="382"/>
        <end position="449"/>
    </location>
</feature>
<keyword evidence="6 7" id="KW-0472">Membrane</keyword>
<dbReference type="RefSeq" id="WP_274142441.1">
    <property type="nucleotide sequence ID" value="NZ_JAJUBB010000007.1"/>
</dbReference>
<keyword evidence="5 7" id="KW-1133">Transmembrane helix</keyword>
<dbReference type="Pfam" id="PF00924">
    <property type="entry name" value="MS_channel_2nd"/>
    <property type="match status" value="1"/>
</dbReference>
<keyword evidence="7" id="KW-0813">Transport</keyword>
<dbReference type="Proteomes" id="UP001149821">
    <property type="component" value="Unassembled WGS sequence"/>
</dbReference>
<comment type="similarity">
    <text evidence="2 7">Belongs to the MscS (TC 1.A.23) family.</text>
</comment>
<dbReference type="Gene3D" id="3.30.70.100">
    <property type="match status" value="1"/>
</dbReference>
<comment type="subunit">
    <text evidence="7">Homoheptamer.</text>
</comment>
<feature type="domain" description="Mechanosensitive ion channel MscS C-terminal" evidence="10">
    <location>
        <begin position="456"/>
        <end position="537"/>
    </location>
</feature>
<evidence type="ECO:0000256" key="3">
    <source>
        <dbReference type="ARBA" id="ARBA00022475"/>
    </source>
</evidence>
<dbReference type="InterPro" id="IPR049278">
    <property type="entry name" value="MS_channel_C"/>
</dbReference>
<dbReference type="Pfam" id="PF21082">
    <property type="entry name" value="MS_channel_3rd"/>
    <property type="match status" value="1"/>
</dbReference>
<evidence type="ECO:0000256" key="2">
    <source>
        <dbReference type="ARBA" id="ARBA00008017"/>
    </source>
</evidence>
<evidence type="ECO:0000256" key="7">
    <source>
        <dbReference type="RuleBase" id="RU369025"/>
    </source>
</evidence>
<dbReference type="SUPFAM" id="SSF82689">
    <property type="entry name" value="Mechanosensitive channel protein MscS (YggB), C-terminal domain"/>
    <property type="match status" value="1"/>
</dbReference>
<dbReference type="InterPro" id="IPR010920">
    <property type="entry name" value="LSM_dom_sf"/>
</dbReference>
<evidence type="ECO:0000259" key="9">
    <source>
        <dbReference type="Pfam" id="PF00924"/>
    </source>
</evidence>
<keyword evidence="7" id="KW-0406">Ion transport</keyword>
<comment type="function">
    <text evidence="7">Mechanosensitive channel that participates in the regulation of osmotic pressure changes within the cell, opening in response to stretch forces in the membrane lipid bilayer, without the need for other proteins. Contributes to normal resistance to hypoosmotic shock. Forms an ion channel of 1.0 nanosiemens conductance with a slight preference for anions.</text>
</comment>
<dbReference type="SUPFAM" id="SSF82861">
    <property type="entry name" value="Mechanosensitive channel protein MscS (YggB), transmembrane region"/>
    <property type="match status" value="1"/>
</dbReference>
<dbReference type="InterPro" id="IPR045275">
    <property type="entry name" value="MscS_archaea/bacteria_type"/>
</dbReference>
<keyword evidence="7" id="KW-0997">Cell inner membrane</keyword>
<protein>
    <recommendedName>
        <fullName evidence="7">Small-conductance mechanosensitive channel</fullName>
    </recommendedName>
</protein>
<keyword evidence="8" id="KW-0732">Signal</keyword>
<comment type="subcellular location">
    <subcellularLocation>
        <location evidence="7">Cell inner membrane</location>
        <topology evidence="7">Multi-pass membrane protein</topology>
    </subcellularLocation>
    <subcellularLocation>
        <location evidence="1">Cell membrane</location>
        <topology evidence="1">Multi-pass membrane protein</topology>
    </subcellularLocation>
</comment>
<keyword evidence="4 7" id="KW-0812">Transmembrane</keyword>
<evidence type="ECO:0000313" key="11">
    <source>
        <dbReference type="EMBL" id="MDD1781906.1"/>
    </source>
</evidence>
<dbReference type="SUPFAM" id="SSF50182">
    <property type="entry name" value="Sm-like ribonucleoproteins"/>
    <property type="match status" value="1"/>
</dbReference>
<keyword evidence="3" id="KW-1003">Cell membrane</keyword>
<evidence type="ECO:0000256" key="4">
    <source>
        <dbReference type="ARBA" id="ARBA00022692"/>
    </source>
</evidence>
<feature type="transmembrane region" description="Helical" evidence="7">
    <location>
        <begin position="291"/>
        <end position="312"/>
    </location>
</feature>
<evidence type="ECO:0000256" key="8">
    <source>
        <dbReference type="SAM" id="SignalP"/>
    </source>
</evidence>
<dbReference type="EMBL" id="JAJUBB010000007">
    <property type="protein sequence ID" value="MDD1781906.1"/>
    <property type="molecule type" value="Genomic_DNA"/>
</dbReference>
<feature type="chain" id="PRO_5047530991" description="Small-conductance mechanosensitive channel" evidence="8">
    <location>
        <begin position="25"/>
        <end position="556"/>
    </location>
</feature>
<name>A0ABT5QNP7_9GAMM</name>
<evidence type="ECO:0000313" key="12">
    <source>
        <dbReference type="Proteomes" id="UP001149821"/>
    </source>
</evidence>
<dbReference type="Gene3D" id="2.30.30.60">
    <property type="match status" value="1"/>
</dbReference>
<sequence length="556" mass="63720">MSRSNIIPSIIFFLLFSVAPTIMANPENTEPSIGETEVLLEAIREKYDVMEALSEKSESIEGEAFLKNYVRMREVNTELRELISHAIKHRILSDMIIVETIAIQREDAAFGFSEIPLTLNEIAQAIYDSDSREKLKLLGEYRDFIEQLDLLYKEELKNILWLEAIDINVDEEKSWFKEKISDRLIQIEETIDYLKKSQTLNHYFETASQGKDRSVAEIDSLTNEKRLEFNAASLLNMITLAKEYNIDTSGYQVLHFETTGVIDSGILEREAIFKLMTLWKEKALTLISKKLPYLIIQLIMLTIISLVTFQLYKSARYFSNRIVTSNTLDMPKLMQDFLTQLAGRVVIILGVIFAISQLGFNVMPILTGFGIASIIIGFALQDVLANFASGIMLLIYRPFDVSDYVMAGGVEGKVSHMSLVNATIRTFDNQIIIIPNQKIWSNVIKNMTHEKIRRIDMIFSAGYGDSISLVEETLKDVVTKHPDILRSPEPIIKLEKLSDSSVDFIVRPWVRTEHYWDVMWDVTKEVKIQFEEKGISIPFPQREITIRQESSDQAPQ</sequence>
<dbReference type="InterPro" id="IPR011014">
    <property type="entry name" value="MscS_channel_TM-2"/>
</dbReference>
<dbReference type="Gene3D" id="1.10.287.1260">
    <property type="match status" value="1"/>
</dbReference>
<gene>
    <name evidence="11" type="ORF">LRP49_12040</name>
</gene>
<evidence type="ECO:0000256" key="1">
    <source>
        <dbReference type="ARBA" id="ARBA00004651"/>
    </source>
</evidence>
<dbReference type="InterPro" id="IPR023408">
    <property type="entry name" value="MscS_beta-dom_sf"/>
</dbReference>
<dbReference type="InterPro" id="IPR011066">
    <property type="entry name" value="MscS_channel_C_sf"/>
</dbReference>
<feature type="transmembrane region" description="Helical" evidence="7">
    <location>
        <begin position="341"/>
        <end position="360"/>
    </location>
</feature>
<dbReference type="PANTHER" id="PTHR30221">
    <property type="entry name" value="SMALL-CONDUCTANCE MECHANOSENSITIVE CHANNEL"/>
    <property type="match status" value="1"/>
</dbReference>
<feature type="transmembrane region" description="Helical" evidence="7">
    <location>
        <begin position="366"/>
        <end position="396"/>
    </location>
</feature>
<accession>A0ABT5QNP7</accession>
<dbReference type="InterPro" id="IPR006685">
    <property type="entry name" value="MscS_channel_2nd"/>
</dbReference>